<name>A0A1X2H1H5_SYNRA</name>
<proteinExistence type="predicted"/>
<gene>
    <name evidence="1" type="ORF">BCR43DRAFT_498793</name>
</gene>
<evidence type="ECO:0000313" key="1">
    <source>
        <dbReference type="EMBL" id="ORY91268.1"/>
    </source>
</evidence>
<reference evidence="1 2" key="1">
    <citation type="submission" date="2016-07" db="EMBL/GenBank/DDBJ databases">
        <title>Pervasive Adenine N6-methylation of Active Genes in Fungi.</title>
        <authorList>
            <consortium name="DOE Joint Genome Institute"/>
            <person name="Mondo S.J."/>
            <person name="Dannebaum R.O."/>
            <person name="Kuo R.C."/>
            <person name="Labutti K."/>
            <person name="Haridas S."/>
            <person name="Kuo A."/>
            <person name="Salamov A."/>
            <person name="Ahrendt S.R."/>
            <person name="Lipzen A."/>
            <person name="Sullivan W."/>
            <person name="Andreopoulos W.B."/>
            <person name="Clum A."/>
            <person name="Lindquist E."/>
            <person name="Daum C."/>
            <person name="Ramamoorthy G.K."/>
            <person name="Gryganskyi A."/>
            <person name="Culley D."/>
            <person name="Magnuson J.K."/>
            <person name="James T.Y."/>
            <person name="O'Malley M.A."/>
            <person name="Stajich J.E."/>
            <person name="Spatafora J.W."/>
            <person name="Visel A."/>
            <person name="Grigoriev I.V."/>
        </authorList>
    </citation>
    <scope>NUCLEOTIDE SEQUENCE [LARGE SCALE GENOMIC DNA]</scope>
    <source>
        <strain evidence="1 2">NRRL 2496</strain>
    </source>
</reference>
<dbReference type="AlphaFoldDB" id="A0A1X2H1H5"/>
<evidence type="ECO:0000313" key="2">
    <source>
        <dbReference type="Proteomes" id="UP000242180"/>
    </source>
</evidence>
<sequence length="251" mass="27772">MLSVAFAETIRSNMTATAASCAAEDSCPVQLKDENEFPSLQQANAVDEGWHFVQDDKAEEDSEHGEQEVMITQEDVEGEQDWQSVVLKSSENEEYKKNYADIVAAASAGTTDPSVIMTHNTGPPFKAMSSSPATAQHRLRSVSADDDDQLLGDELRAQYKSSSWRRRRTPFAMDRRVNLRRTAASNDTTDPYHQYPSHAAVAASATAGGYSKSHSKPIVCKPPRRRYRSSTTALMDGDRWMPIGKWAKALP</sequence>
<dbReference type="InParanoid" id="A0A1X2H1H5"/>
<protein>
    <submittedName>
        <fullName evidence="1">Uncharacterized protein</fullName>
    </submittedName>
</protein>
<keyword evidence="2" id="KW-1185">Reference proteome</keyword>
<dbReference type="EMBL" id="MCGN01000011">
    <property type="protein sequence ID" value="ORY91268.1"/>
    <property type="molecule type" value="Genomic_DNA"/>
</dbReference>
<organism evidence="1 2">
    <name type="scientific">Syncephalastrum racemosum</name>
    <name type="common">Filamentous fungus</name>
    <dbReference type="NCBI Taxonomy" id="13706"/>
    <lineage>
        <taxon>Eukaryota</taxon>
        <taxon>Fungi</taxon>
        <taxon>Fungi incertae sedis</taxon>
        <taxon>Mucoromycota</taxon>
        <taxon>Mucoromycotina</taxon>
        <taxon>Mucoromycetes</taxon>
        <taxon>Mucorales</taxon>
        <taxon>Syncephalastraceae</taxon>
        <taxon>Syncephalastrum</taxon>
    </lineage>
</organism>
<comment type="caution">
    <text evidence="1">The sequence shown here is derived from an EMBL/GenBank/DDBJ whole genome shotgun (WGS) entry which is preliminary data.</text>
</comment>
<dbReference type="Proteomes" id="UP000242180">
    <property type="component" value="Unassembled WGS sequence"/>
</dbReference>
<accession>A0A1X2H1H5</accession>